<feature type="compositionally biased region" description="Basic residues" evidence="1">
    <location>
        <begin position="9"/>
        <end position="21"/>
    </location>
</feature>
<name>A0ABR1AYQ0_POLSC</name>
<feature type="compositionally biased region" description="Acidic residues" evidence="1">
    <location>
        <begin position="25"/>
        <end position="39"/>
    </location>
</feature>
<evidence type="ECO:0000313" key="3">
    <source>
        <dbReference type="Proteomes" id="UP001359485"/>
    </source>
</evidence>
<dbReference type="EMBL" id="JAWJWF010000006">
    <property type="protein sequence ID" value="KAK6631478.1"/>
    <property type="molecule type" value="Genomic_DNA"/>
</dbReference>
<reference evidence="2 3" key="1">
    <citation type="submission" date="2023-09" db="EMBL/GenBank/DDBJ databases">
        <title>Genomes of two closely related lineages of the louse Polyplax serrata with different host specificities.</title>
        <authorList>
            <person name="Martinu J."/>
            <person name="Tarabai H."/>
            <person name="Stefka J."/>
            <person name="Hypsa V."/>
        </authorList>
    </citation>
    <scope>NUCLEOTIDE SEQUENCE [LARGE SCALE GENOMIC DNA]</scope>
    <source>
        <strain evidence="2">98ZLc_SE</strain>
    </source>
</reference>
<feature type="region of interest" description="Disordered" evidence="1">
    <location>
        <begin position="1"/>
        <end position="39"/>
    </location>
</feature>
<accession>A0ABR1AYQ0</accession>
<protein>
    <submittedName>
        <fullName evidence="2">Uncharacterized protein</fullName>
    </submittedName>
</protein>
<evidence type="ECO:0000313" key="2">
    <source>
        <dbReference type="EMBL" id="KAK6631478.1"/>
    </source>
</evidence>
<dbReference type="Proteomes" id="UP001359485">
    <property type="component" value="Unassembled WGS sequence"/>
</dbReference>
<organism evidence="2 3">
    <name type="scientific">Polyplax serrata</name>
    <name type="common">Common mouse louse</name>
    <dbReference type="NCBI Taxonomy" id="468196"/>
    <lineage>
        <taxon>Eukaryota</taxon>
        <taxon>Metazoa</taxon>
        <taxon>Ecdysozoa</taxon>
        <taxon>Arthropoda</taxon>
        <taxon>Hexapoda</taxon>
        <taxon>Insecta</taxon>
        <taxon>Pterygota</taxon>
        <taxon>Neoptera</taxon>
        <taxon>Paraneoptera</taxon>
        <taxon>Psocodea</taxon>
        <taxon>Troctomorpha</taxon>
        <taxon>Phthiraptera</taxon>
        <taxon>Anoplura</taxon>
        <taxon>Polyplacidae</taxon>
        <taxon>Polyplax</taxon>
    </lineage>
</organism>
<comment type="caution">
    <text evidence="2">The sequence shown here is derived from an EMBL/GenBank/DDBJ whole genome shotgun (WGS) entry which is preliminary data.</text>
</comment>
<keyword evidence="3" id="KW-1185">Reference proteome</keyword>
<gene>
    <name evidence="2" type="ORF">RUM44_006005</name>
</gene>
<sequence>MEEEEEKKKQNKRKSKKKKMKKLEEEEEEEEEEDKEAQDEALNSIKSLEAVSMQLTRFFLGFNLRSCLRLPTPPPGCLPGQHPPSHSTLTVEFAAPGSKVEMKEKEMKNLLEVFHTRIFDLNPSFSAPPND</sequence>
<proteinExistence type="predicted"/>
<evidence type="ECO:0000256" key="1">
    <source>
        <dbReference type="SAM" id="MobiDB-lite"/>
    </source>
</evidence>